<dbReference type="Proteomes" id="UP000267945">
    <property type="component" value="Chromosome"/>
</dbReference>
<protein>
    <submittedName>
        <fullName evidence="7">Major Facilitator Superfamily protein</fullName>
    </submittedName>
</protein>
<dbReference type="GO" id="GO:0022857">
    <property type="term" value="F:transmembrane transporter activity"/>
    <property type="evidence" value="ECO:0007669"/>
    <property type="project" value="InterPro"/>
</dbReference>
<keyword evidence="4" id="KW-0812">Transmembrane</keyword>
<dbReference type="Gene3D" id="1.20.1250.20">
    <property type="entry name" value="MFS general substrate transporter like domains"/>
    <property type="match status" value="1"/>
</dbReference>
<evidence type="ECO:0000256" key="1">
    <source>
        <dbReference type="ARBA" id="ARBA00004651"/>
    </source>
</evidence>
<comment type="subcellular location">
    <subcellularLocation>
        <location evidence="1">Cell membrane</location>
        <topology evidence="1">Multi-pass membrane protein</topology>
    </subcellularLocation>
</comment>
<dbReference type="InterPro" id="IPR036259">
    <property type="entry name" value="MFS_trans_sf"/>
</dbReference>
<accession>A0A3Q8SUX0</accession>
<dbReference type="GO" id="GO:0005886">
    <property type="term" value="C:plasma membrane"/>
    <property type="evidence" value="ECO:0007669"/>
    <property type="project" value="UniProtKB-SubCell"/>
</dbReference>
<dbReference type="EMBL" id="CP019581">
    <property type="protein sequence ID" value="AZK91782.1"/>
    <property type="molecule type" value="Genomic_DNA"/>
</dbReference>
<keyword evidence="6" id="KW-0472">Membrane</keyword>
<evidence type="ECO:0000256" key="5">
    <source>
        <dbReference type="ARBA" id="ARBA00022989"/>
    </source>
</evidence>
<dbReference type="AlphaFoldDB" id="A0A3Q8SUX0"/>
<evidence type="ECO:0000256" key="4">
    <source>
        <dbReference type="ARBA" id="ARBA00022692"/>
    </source>
</evidence>
<dbReference type="Pfam" id="PF07690">
    <property type="entry name" value="MFS_1"/>
    <property type="match status" value="1"/>
</dbReference>
<proteinExistence type="predicted"/>
<dbReference type="GeneID" id="99757686"/>
<keyword evidence="2" id="KW-0813">Transport</keyword>
<evidence type="ECO:0000256" key="2">
    <source>
        <dbReference type="ARBA" id="ARBA00022448"/>
    </source>
</evidence>
<keyword evidence="5" id="KW-1133">Transmembrane helix</keyword>
<dbReference type="PANTHER" id="PTHR23517">
    <property type="entry name" value="RESISTANCE PROTEIN MDTM, PUTATIVE-RELATED-RELATED"/>
    <property type="match status" value="1"/>
</dbReference>
<evidence type="ECO:0000256" key="3">
    <source>
        <dbReference type="ARBA" id="ARBA00022475"/>
    </source>
</evidence>
<gene>
    <name evidence="7" type="ORF">LH5_01543</name>
</gene>
<name>A0A3Q8SUX0_LACHE</name>
<evidence type="ECO:0000256" key="6">
    <source>
        <dbReference type="ARBA" id="ARBA00023136"/>
    </source>
</evidence>
<dbReference type="SUPFAM" id="SSF103473">
    <property type="entry name" value="MFS general substrate transporter"/>
    <property type="match status" value="1"/>
</dbReference>
<dbReference type="RefSeq" id="WP_107775397.1">
    <property type="nucleotide sequence ID" value="NZ_CP019581.1"/>
</dbReference>
<sequence>MITVNKEKLIERVALLASGVDSLGTGSFVSISTIFFLTNSHVNTTFIGIGLTLSAISGMIASVPIAYLADRLGKLRTFSISYILRAIGMLLWLAIRGNIVFLIFMTLFGIIDRSAASLTRSLIVAPLSKEKASILMGNMALPTNLGYGIGAGISGIISFFKLNLAIALIINACSFVLVVIIYNYALKDVSVTSAKLKRSPLTSFQAIKSSVINKERLILIIENFIFSFHRTLLNVYIPLLVAEKIPNLTWMAPTAFVCNTIVIALFQGPTNKFAVQKKVYDLFWIISGFCLVVSFLGIIISNIFNAKNTYLILLIFLIIMQIIAELFSSAALAVYMVEFSRSQYLTLDLSAINLGGQLQNIVGPMIFGESAASNLLAPLSMGIITLSFTLIELRRVL</sequence>
<reference evidence="7 8" key="1">
    <citation type="submission" date="2017-02" db="EMBL/GenBank/DDBJ databases">
        <title>Complete genome sequence of Lactobacillus helveticus.</title>
        <authorList>
            <person name="Kim J.F."/>
            <person name="Chung Y."/>
            <person name="Kwak M."/>
        </authorList>
    </citation>
    <scope>NUCLEOTIDE SEQUENCE [LARGE SCALE GENOMIC DNA]</scope>
    <source>
        <strain evidence="7 8">LH5</strain>
    </source>
</reference>
<organism evidence="7 8">
    <name type="scientific">Lactobacillus helveticus</name>
    <name type="common">Lactobacillus suntoryeus</name>
    <dbReference type="NCBI Taxonomy" id="1587"/>
    <lineage>
        <taxon>Bacteria</taxon>
        <taxon>Bacillati</taxon>
        <taxon>Bacillota</taxon>
        <taxon>Bacilli</taxon>
        <taxon>Lactobacillales</taxon>
        <taxon>Lactobacillaceae</taxon>
        <taxon>Lactobacillus</taxon>
    </lineage>
</organism>
<dbReference type="InterPro" id="IPR011701">
    <property type="entry name" value="MFS"/>
</dbReference>
<evidence type="ECO:0000313" key="8">
    <source>
        <dbReference type="Proteomes" id="UP000267945"/>
    </source>
</evidence>
<dbReference type="InterPro" id="IPR050171">
    <property type="entry name" value="MFS_Transporters"/>
</dbReference>
<evidence type="ECO:0000313" key="7">
    <source>
        <dbReference type="EMBL" id="AZK91782.1"/>
    </source>
</evidence>
<keyword evidence="3" id="KW-1003">Cell membrane</keyword>